<dbReference type="CDD" id="cd23835">
    <property type="entry name" value="DRWD-N_CENP-O"/>
    <property type="match status" value="1"/>
</dbReference>
<evidence type="ECO:0000256" key="2">
    <source>
        <dbReference type="ARBA" id="ARBA00004584"/>
    </source>
</evidence>
<evidence type="ECO:0000313" key="7">
    <source>
        <dbReference type="EMBL" id="RKP04995.1"/>
    </source>
</evidence>
<name>A0A4P9XH49_9FUNG</name>
<dbReference type="Pfam" id="PF09496">
    <property type="entry name" value="CENP-O"/>
    <property type="match status" value="1"/>
</dbReference>
<proteinExistence type="inferred from homology"/>
<keyword evidence="8" id="KW-1185">Reference proteome</keyword>
<comment type="similarity">
    <text evidence="3">Belongs to the CENP-O/MCM21 family.</text>
</comment>
<gene>
    <name evidence="7" type="ORF">THASP1DRAFT_33186</name>
</gene>
<dbReference type="Proteomes" id="UP000271241">
    <property type="component" value="Unassembled WGS sequence"/>
</dbReference>
<dbReference type="PANTHER" id="PTHR14582">
    <property type="entry name" value="INNER KINETOCHORE SUBUNIT MAL2"/>
    <property type="match status" value="1"/>
</dbReference>
<dbReference type="EMBL" id="KZ993328">
    <property type="protein sequence ID" value="RKP04995.1"/>
    <property type="molecule type" value="Genomic_DNA"/>
</dbReference>
<evidence type="ECO:0000256" key="6">
    <source>
        <dbReference type="ARBA" id="ARBA00023328"/>
    </source>
</evidence>
<organism evidence="7 8">
    <name type="scientific">Thamnocephalis sphaerospora</name>
    <dbReference type="NCBI Taxonomy" id="78915"/>
    <lineage>
        <taxon>Eukaryota</taxon>
        <taxon>Fungi</taxon>
        <taxon>Fungi incertae sedis</taxon>
        <taxon>Zoopagomycota</taxon>
        <taxon>Zoopagomycotina</taxon>
        <taxon>Zoopagomycetes</taxon>
        <taxon>Zoopagales</taxon>
        <taxon>Sigmoideomycetaceae</taxon>
        <taxon>Thamnocephalis</taxon>
    </lineage>
</organism>
<accession>A0A4P9XH49</accession>
<keyword evidence="4" id="KW-0158">Chromosome</keyword>
<dbReference type="GO" id="GO:0031511">
    <property type="term" value="C:Mis6-Sim4 complex"/>
    <property type="evidence" value="ECO:0007669"/>
    <property type="project" value="TreeGrafter"/>
</dbReference>
<dbReference type="PANTHER" id="PTHR14582:SF1">
    <property type="entry name" value="CENTROMERE PROTEIN O"/>
    <property type="match status" value="1"/>
</dbReference>
<evidence type="ECO:0000313" key="8">
    <source>
        <dbReference type="Proteomes" id="UP000271241"/>
    </source>
</evidence>
<keyword evidence="6" id="KW-0137">Centromere</keyword>
<protein>
    <submittedName>
        <fullName evidence="7">Cenp-O kinetochore centromere component-domain-containing protein</fullName>
    </submittedName>
</protein>
<evidence type="ECO:0000256" key="3">
    <source>
        <dbReference type="ARBA" id="ARBA00007321"/>
    </source>
</evidence>
<evidence type="ECO:0000256" key="4">
    <source>
        <dbReference type="ARBA" id="ARBA00022454"/>
    </source>
</evidence>
<sequence>MTSGAHQRQQVVKGMITEARERHVENLVVAHRLTGRSVLDNMKPDEVGLRLDTFYRGTYYEPYYVIMRQTQSRRVPLKVAKHTIPIFIPVVALEEKYLKDDPEAFIRELEIYLLAYVSRRQQVEETRAAIQGCTIWVEDSFCYITLDFATDTTTITIRMVYKDLRQVRPSMVNIAVGGDDEEYYRWAQYEELFLRHTIPVALTKMISAAYDVGM</sequence>
<evidence type="ECO:0000256" key="1">
    <source>
        <dbReference type="ARBA" id="ARBA00004123"/>
    </source>
</evidence>
<reference evidence="8" key="1">
    <citation type="journal article" date="2018" name="Nat. Microbiol.">
        <title>Leveraging single-cell genomics to expand the fungal tree of life.</title>
        <authorList>
            <person name="Ahrendt S.R."/>
            <person name="Quandt C.A."/>
            <person name="Ciobanu D."/>
            <person name="Clum A."/>
            <person name="Salamov A."/>
            <person name="Andreopoulos B."/>
            <person name="Cheng J.F."/>
            <person name="Woyke T."/>
            <person name="Pelin A."/>
            <person name="Henrissat B."/>
            <person name="Reynolds N.K."/>
            <person name="Benny G.L."/>
            <person name="Smith M.E."/>
            <person name="James T.Y."/>
            <person name="Grigoriev I.V."/>
        </authorList>
    </citation>
    <scope>NUCLEOTIDE SEQUENCE [LARGE SCALE GENOMIC DNA]</scope>
    <source>
        <strain evidence="8">RSA 1356</strain>
    </source>
</reference>
<dbReference type="AlphaFoldDB" id="A0A4P9XH49"/>
<evidence type="ECO:0000256" key="5">
    <source>
        <dbReference type="ARBA" id="ARBA00023242"/>
    </source>
</evidence>
<dbReference type="GO" id="GO:0005634">
    <property type="term" value="C:nucleus"/>
    <property type="evidence" value="ECO:0007669"/>
    <property type="project" value="UniProtKB-SubCell"/>
</dbReference>
<comment type="subcellular location">
    <subcellularLocation>
        <location evidence="2">Chromosome</location>
        <location evidence="2">Centromere</location>
    </subcellularLocation>
    <subcellularLocation>
        <location evidence="1">Nucleus</location>
    </subcellularLocation>
</comment>
<dbReference type="OrthoDB" id="10050372at2759"/>
<dbReference type="STRING" id="78915.A0A4P9XH49"/>
<dbReference type="InterPro" id="IPR018464">
    <property type="entry name" value="CENP-O"/>
</dbReference>
<keyword evidence="5" id="KW-0539">Nucleus</keyword>